<comment type="caution">
    <text evidence="1">The sequence shown here is derived from an EMBL/GenBank/DDBJ whole genome shotgun (WGS) entry which is preliminary data.</text>
</comment>
<evidence type="ECO:0000313" key="2">
    <source>
        <dbReference type="Proteomes" id="UP000018849"/>
    </source>
</evidence>
<gene>
    <name evidence="1" type="primary">hisD</name>
    <name evidence="1" type="ORF">A245_16037</name>
</gene>
<dbReference type="EC" id="1.1.1.23" evidence="1"/>
<name>A0A656JYN0_PSESF</name>
<sequence>ARGESLSGHARSAEYRITDLDWKAGNLEDGK</sequence>
<dbReference type="Proteomes" id="UP000018849">
    <property type="component" value="Unassembled WGS sequence"/>
</dbReference>
<organism evidence="1 2">
    <name type="scientific">Pseudomonas syringae pv. actinidiae ICMP 19096</name>
    <dbReference type="NCBI Taxonomy" id="1194405"/>
    <lineage>
        <taxon>Bacteria</taxon>
        <taxon>Pseudomonadati</taxon>
        <taxon>Pseudomonadota</taxon>
        <taxon>Gammaproteobacteria</taxon>
        <taxon>Pseudomonadales</taxon>
        <taxon>Pseudomonadaceae</taxon>
        <taxon>Pseudomonas</taxon>
        <taxon>Pseudomonas syringae</taxon>
    </lineage>
</organism>
<evidence type="ECO:0000313" key="1">
    <source>
        <dbReference type="EMBL" id="EPN60363.1"/>
    </source>
</evidence>
<keyword evidence="1" id="KW-0560">Oxidoreductase</keyword>
<feature type="non-terminal residue" evidence="1">
    <location>
        <position position="1"/>
    </location>
</feature>
<dbReference type="AlphaFoldDB" id="A0A656JYN0"/>
<protein>
    <submittedName>
        <fullName evidence="1">Bifunctional histidinal dehydrogenase/ histidinol dehydrogenase</fullName>
        <ecNumber evidence="1">1.1.1.23</ecNumber>
    </submittedName>
</protein>
<dbReference type="EMBL" id="AOKF01001355">
    <property type="protein sequence ID" value="EPN60363.1"/>
    <property type="molecule type" value="Genomic_DNA"/>
</dbReference>
<reference evidence="1 2" key="1">
    <citation type="journal article" date="2013" name="PLoS Pathog.">
        <title>Genomic analysis of the Kiwifruit pathogen Pseudomonas syringae pv. actinidiae provides insight into the origins of an emergent plant disease.</title>
        <authorList>
            <person name="McCann H.C."/>
            <person name="Rikkerink E.H."/>
            <person name="Bertels F."/>
            <person name="Fiers M."/>
            <person name="Lu A."/>
            <person name="Rees-George J."/>
            <person name="Andersen M.T."/>
            <person name="Gleave A.P."/>
            <person name="Haubold B."/>
            <person name="Wohlers M.W."/>
            <person name="Guttman D.S."/>
            <person name="Wang P.W."/>
            <person name="Straub C."/>
            <person name="Vanneste J.L."/>
            <person name="Rainey P.B."/>
            <person name="Templeton M.D."/>
        </authorList>
    </citation>
    <scope>NUCLEOTIDE SEQUENCE [LARGE SCALE GENOMIC DNA]</scope>
    <source>
        <strain evidence="1 2">ICMP 19096</strain>
    </source>
</reference>
<accession>A0A656JYN0</accession>
<dbReference type="GO" id="GO:0004399">
    <property type="term" value="F:histidinol dehydrogenase activity"/>
    <property type="evidence" value="ECO:0007669"/>
    <property type="project" value="UniProtKB-EC"/>
</dbReference>
<proteinExistence type="predicted"/>